<organism evidence="3 4">
    <name type="scientific">Fundicoccus culcitae</name>
    <dbReference type="NCBI Taxonomy" id="2969821"/>
    <lineage>
        <taxon>Bacteria</taxon>
        <taxon>Bacillati</taxon>
        <taxon>Bacillota</taxon>
        <taxon>Bacilli</taxon>
        <taxon>Lactobacillales</taxon>
        <taxon>Aerococcaceae</taxon>
        <taxon>Fundicoccus</taxon>
    </lineage>
</organism>
<dbReference type="InterPro" id="IPR006059">
    <property type="entry name" value="SBP"/>
</dbReference>
<reference evidence="3 4" key="1">
    <citation type="submission" date="2022-08" db="EMBL/GenBank/DDBJ databases">
        <title>Aerococcaceae sp. nov isolated from spoiled eye mask.</title>
        <authorList>
            <person name="Zhou G."/>
            <person name="Xie X.-B."/>
            <person name="Shi Q.-S."/>
            <person name="Wang Y.-S."/>
            <person name="Wen X."/>
            <person name="Peng H."/>
            <person name="Yang X.-J."/>
            <person name="Tao H.-B."/>
            <person name="Huang X.-M."/>
        </authorList>
    </citation>
    <scope>NUCLEOTIDE SEQUENCE [LARGE SCALE GENOMIC DNA]</scope>
    <source>
        <strain evidence="4">DM20194951</strain>
    </source>
</reference>
<feature type="chain" id="PRO_5047154763" evidence="2">
    <location>
        <begin position="36"/>
        <end position="355"/>
    </location>
</feature>
<feature type="signal peptide" evidence="2">
    <location>
        <begin position="1"/>
        <end position="35"/>
    </location>
</feature>
<sequence>MFSKRKRSFSKVGSMALAALIAVNGLGLAATSVSAQEAKNLVVYSNSVSNGRDEWLAAKASEAGYELEFVSAGGDEIYNRVLAEKSAPQADVVFGLDESFFIRMSEDELLSAYEPIWAAELPENTVTSENGDFYPLVEQHVFFMYNADFVDPAPETIQQLATDYPQLYRAPFSLGGNTNQKALLSLLLQYRDDAGELGISEEGWAQVEAFITNSYELSEGEDNLTLFADGTKPIDYWYSSGIAEAEETYGFTATPLLPETGIMTFREQVAIVNQGADADTSVAQEFVDWFGSAEVQGEWATEFGTVPVLEAAQGSLNPRTQELVSQFVPMDVDWSFVNEYLSEWIEKIELEIIPF</sequence>
<accession>A0ABY5P5Q9</accession>
<dbReference type="SUPFAM" id="SSF53850">
    <property type="entry name" value="Periplasmic binding protein-like II"/>
    <property type="match status" value="1"/>
</dbReference>
<gene>
    <name evidence="3" type="ORF">NRE15_13525</name>
</gene>
<dbReference type="EMBL" id="CP102453">
    <property type="protein sequence ID" value="UUX33884.1"/>
    <property type="molecule type" value="Genomic_DNA"/>
</dbReference>
<dbReference type="PANTHER" id="PTHR30006:SF2">
    <property type="entry name" value="ABC TRANSPORTER SUBSTRATE-BINDING PROTEIN"/>
    <property type="match status" value="1"/>
</dbReference>
<evidence type="ECO:0000256" key="1">
    <source>
        <dbReference type="ARBA" id="ARBA00022729"/>
    </source>
</evidence>
<evidence type="ECO:0000313" key="3">
    <source>
        <dbReference type="EMBL" id="UUX33884.1"/>
    </source>
</evidence>
<dbReference type="Pfam" id="PF13416">
    <property type="entry name" value="SBP_bac_8"/>
    <property type="match status" value="1"/>
</dbReference>
<dbReference type="Proteomes" id="UP001315967">
    <property type="component" value="Chromosome"/>
</dbReference>
<dbReference type="PANTHER" id="PTHR30006">
    <property type="entry name" value="THIAMINE-BINDING PERIPLASMIC PROTEIN-RELATED"/>
    <property type="match status" value="1"/>
</dbReference>
<protein>
    <submittedName>
        <fullName evidence="3">Extracellular solute-binding protein</fullName>
    </submittedName>
</protein>
<keyword evidence="4" id="KW-1185">Reference proteome</keyword>
<dbReference type="Gene3D" id="3.40.190.10">
    <property type="entry name" value="Periplasmic binding protein-like II"/>
    <property type="match status" value="2"/>
</dbReference>
<proteinExistence type="predicted"/>
<evidence type="ECO:0000313" key="4">
    <source>
        <dbReference type="Proteomes" id="UP001315967"/>
    </source>
</evidence>
<evidence type="ECO:0000256" key="2">
    <source>
        <dbReference type="SAM" id="SignalP"/>
    </source>
</evidence>
<name>A0ABY5P5Q9_9LACT</name>
<keyword evidence="1 2" id="KW-0732">Signal</keyword>
<dbReference type="RefSeq" id="WP_313793387.1">
    <property type="nucleotide sequence ID" value="NZ_CP102453.1"/>
</dbReference>